<dbReference type="PROSITE" id="PS51186">
    <property type="entry name" value="GNAT"/>
    <property type="match status" value="1"/>
</dbReference>
<organism evidence="3 5">
    <name type="scientific">Modestobacter muralis</name>
    <dbReference type="NCBI Taxonomy" id="1608614"/>
    <lineage>
        <taxon>Bacteria</taxon>
        <taxon>Bacillati</taxon>
        <taxon>Actinomycetota</taxon>
        <taxon>Actinomycetes</taxon>
        <taxon>Geodermatophilales</taxon>
        <taxon>Geodermatophilaceae</taxon>
        <taxon>Modestobacter</taxon>
    </lineage>
</organism>
<evidence type="ECO:0000313" key="5">
    <source>
        <dbReference type="Proteomes" id="UP000468828"/>
    </source>
</evidence>
<dbReference type="RefSeq" id="WP_163611793.1">
    <property type="nucleotide sequence ID" value="NZ_JAAGWB010000041.1"/>
</dbReference>
<keyword evidence="5" id="KW-1185">Reference proteome</keyword>
<evidence type="ECO:0000256" key="1">
    <source>
        <dbReference type="SAM" id="MobiDB-lite"/>
    </source>
</evidence>
<reference evidence="4 6" key="2">
    <citation type="submission" date="2020-02" db="EMBL/GenBank/DDBJ databases">
        <title>The WGS of Modestobacter muralis DSM 100205.</title>
        <authorList>
            <person name="Jiang Z."/>
        </authorList>
    </citation>
    <scope>NUCLEOTIDE SEQUENCE [LARGE SCALE GENOMIC DNA]</scope>
    <source>
        <strain evidence="4 6">DSM 100205</strain>
    </source>
</reference>
<dbReference type="EMBL" id="JAAGWH010000039">
    <property type="protein sequence ID" value="NEK95225.1"/>
    <property type="molecule type" value="Genomic_DNA"/>
</dbReference>
<dbReference type="AlphaFoldDB" id="A0A6P0EVY6"/>
<sequence>MSHREEARTQQDAVEEDAVTQDGRLHEDAVLLTPRLVMRPLLRHYVADLVDLYGDPAVTRFLKPLDHAGHLRRCEEAEEMWASRGFGRVAVHDRVDDRFLGRSGLQYWSHLGEVELTWALRRDAWGNGYATEAAAAWLAWALRTRGLPYVTAMIDPQNTASRAVAERVGMTVLRTDEQHGRPVIVYAAGVGGVDLPAEDRSAQQTNGPENRGRGGTT</sequence>
<protein>
    <submittedName>
        <fullName evidence="3">GNAT family N-acetyltransferase</fullName>
    </submittedName>
</protein>
<dbReference type="PANTHER" id="PTHR43792:SF1">
    <property type="entry name" value="N-ACETYLTRANSFERASE DOMAIN-CONTAINING PROTEIN"/>
    <property type="match status" value="1"/>
</dbReference>
<accession>A0A6P0EVY6</accession>
<keyword evidence="3" id="KW-0808">Transferase</keyword>
<dbReference type="SUPFAM" id="SSF55729">
    <property type="entry name" value="Acyl-CoA N-acyltransferases (Nat)"/>
    <property type="match status" value="1"/>
</dbReference>
<evidence type="ECO:0000259" key="2">
    <source>
        <dbReference type="PROSITE" id="PS51186"/>
    </source>
</evidence>
<evidence type="ECO:0000313" key="3">
    <source>
        <dbReference type="EMBL" id="NEK95225.1"/>
    </source>
</evidence>
<proteinExistence type="predicted"/>
<dbReference type="Proteomes" id="UP000471152">
    <property type="component" value="Unassembled WGS sequence"/>
</dbReference>
<name>A0A6P0EVY6_9ACTN</name>
<dbReference type="InterPro" id="IPR051531">
    <property type="entry name" value="N-acetyltransferase"/>
</dbReference>
<comment type="caution">
    <text evidence="3">The sequence shown here is derived from an EMBL/GenBank/DDBJ whole genome shotgun (WGS) entry which is preliminary data.</text>
</comment>
<gene>
    <name evidence="4" type="ORF">G3R41_14415</name>
    <name evidence="3" type="ORF">GCU67_13765</name>
</gene>
<dbReference type="Pfam" id="PF13302">
    <property type="entry name" value="Acetyltransf_3"/>
    <property type="match status" value="1"/>
</dbReference>
<evidence type="ECO:0000313" key="4">
    <source>
        <dbReference type="EMBL" id="NEN52113.1"/>
    </source>
</evidence>
<dbReference type="EMBL" id="JAAGWB010000041">
    <property type="protein sequence ID" value="NEN52113.1"/>
    <property type="molecule type" value="Genomic_DNA"/>
</dbReference>
<feature type="domain" description="N-acetyltransferase" evidence="2">
    <location>
        <begin position="36"/>
        <end position="191"/>
    </location>
</feature>
<dbReference type="Gene3D" id="3.40.630.30">
    <property type="match status" value="1"/>
</dbReference>
<dbReference type="InterPro" id="IPR000182">
    <property type="entry name" value="GNAT_dom"/>
</dbReference>
<dbReference type="PANTHER" id="PTHR43792">
    <property type="entry name" value="GNAT FAMILY, PUTATIVE (AFU_ORTHOLOGUE AFUA_3G00765)-RELATED-RELATED"/>
    <property type="match status" value="1"/>
</dbReference>
<dbReference type="GO" id="GO:0016747">
    <property type="term" value="F:acyltransferase activity, transferring groups other than amino-acyl groups"/>
    <property type="evidence" value="ECO:0007669"/>
    <property type="project" value="InterPro"/>
</dbReference>
<reference evidence="3 5" key="1">
    <citation type="submission" date="2020-01" db="EMBL/GenBank/DDBJ databases">
        <title>the WGS Modestobacter muralis CPCC 204518.</title>
        <authorList>
            <person name="Jiang Z."/>
        </authorList>
    </citation>
    <scope>NUCLEOTIDE SEQUENCE [LARGE SCALE GENOMIC DNA]</scope>
    <source>
        <strain evidence="3 5">DSM 100205</strain>
    </source>
</reference>
<dbReference type="Proteomes" id="UP000468828">
    <property type="component" value="Unassembled WGS sequence"/>
</dbReference>
<evidence type="ECO:0000313" key="6">
    <source>
        <dbReference type="Proteomes" id="UP000471152"/>
    </source>
</evidence>
<dbReference type="InterPro" id="IPR016181">
    <property type="entry name" value="Acyl_CoA_acyltransferase"/>
</dbReference>
<feature type="region of interest" description="Disordered" evidence="1">
    <location>
        <begin position="196"/>
        <end position="217"/>
    </location>
</feature>